<evidence type="ECO:0000313" key="2">
    <source>
        <dbReference type="Proteomes" id="UP000805649"/>
    </source>
</evidence>
<protein>
    <submittedName>
        <fullName evidence="1">Uncharacterized protein</fullName>
    </submittedName>
</protein>
<reference evidence="1 2" key="1">
    <citation type="journal article" date="2020" name="Phytopathology">
        <title>Genome Sequence Resources of Colletotrichum truncatum, C. plurivorum, C. musicola, and C. sojae: Four Species Pathogenic to Soybean (Glycine max).</title>
        <authorList>
            <person name="Rogerio F."/>
            <person name="Boufleur T.R."/>
            <person name="Ciampi-Guillardi M."/>
            <person name="Sukno S.A."/>
            <person name="Thon M.R."/>
            <person name="Massola Junior N.S."/>
            <person name="Baroncelli R."/>
        </authorList>
    </citation>
    <scope>NUCLEOTIDE SEQUENCE [LARGE SCALE GENOMIC DNA]</scope>
    <source>
        <strain evidence="1 2">CMES1059</strain>
    </source>
</reference>
<accession>A0ACC3YN05</accession>
<dbReference type="Proteomes" id="UP000805649">
    <property type="component" value="Unassembled WGS sequence"/>
</dbReference>
<organism evidence="1 2">
    <name type="scientific">Colletotrichum truncatum</name>
    <name type="common">Anthracnose fungus</name>
    <name type="synonym">Colletotrichum capsici</name>
    <dbReference type="NCBI Taxonomy" id="5467"/>
    <lineage>
        <taxon>Eukaryota</taxon>
        <taxon>Fungi</taxon>
        <taxon>Dikarya</taxon>
        <taxon>Ascomycota</taxon>
        <taxon>Pezizomycotina</taxon>
        <taxon>Sordariomycetes</taxon>
        <taxon>Hypocreomycetidae</taxon>
        <taxon>Glomerellales</taxon>
        <taxon>Glomerellaceae</taxon>
        <taxon>Colletotrichum</taxon>
        <taxon>Colletotrichum truncatum species complex</taxon>
    </lineage>
</organism>
<proteinExistence type="predicted"/>
<gene>
    <name evidence="1" type="ORF">CTRU02_212246</name>
</gene>
<keyword evidence="2" id="KW-1185">Reference proteome</keyword>
<name>A0ACC3YN05_COLTU</name>
<comment type="caution">
    <text evidence="1">The sequence shown here is derived from an EMBL/GenBank/DDBJ whole genome shotgun (WGS) entry which is preliminary data.</text>
</comment>
<sequence length="1049" mass="113043">MASTTGRWAFETDTAILKTALATLLFSSLATAQQTFPYVPTTILLPSALAGTPSNTTGNGLAYIFHSDSGGVKLLSVNVSATVSGAATLQTISSSLPFLNGATKTTAFLPTMADNGTVLVQAGDCMKNDGYDIWGYTPGIGDTIGSWYKTAASLPSSADSDAGPYALGAGISFSATLAPTMSQPVLYSYGGMCLASTTDASTWQENGTYTKAMLRAAPSNGDPASYTASFITGKGPAFPEAGFSFTPLSPSISNRSGIVTQQNRYVLLGGHTQQAFINMSSAAIWNLPEESWNFATVGSPSSGSKKLAVRDLQQRSSDSVESRSGHTAVLSEDGTSLIIMGGWVGSVSQAASPQLAVLRMGDTYGDWTWEIPRQQPSGAFYGHGAAILPGNVMMVYGGHEITSSGSKMKRQSNGSGLRFLNMTSLSWTTSYSNPTYSGSPKDAQSGSNDNIKKIGLGVGLGIGAAAIIGAFLVYFCYRRYLKKKREAREETVRSLAQDASHFLQPEDDMLERHDAYALPWSNNSWYTGGHDPYDTGARSLGYESLRKDPNPGGYGAYQQPPGLMIPRKPIPRAARGAYQPAASLSTPGHIHPIYEADEDDPDNSKARLRNREPGTPTTPGYPDPFITPTSSVPILVPGNRNSMTPSPEAALRRDPEVQDWQSDVDAAEALLAQMPLRRNTGRKSPTRRASMRSRASMADDERTASNVSESARSAISVPTRSASAKRNSTGPGANLTIITDGRVGTSSSSGSSGHTYSTAKTTFNALQAEGPSLLHRGQRPLNEAVEDDDDEFVHVPSSPSKHKPRRSLGWLGSLRRVFSGNPNDSSDSSKEDENARRMSLDQVSSDYEPRLVGLSGIGGAELLRRKQGRHDWDVDQKSIADEWDIEKAIEQRLVQVMFTVPKERLRVVNAEVEKEEEAVLVDPDRDELDDLDRVSGDAEKRALMEEDYRGKGKETEVAEEDITTAHRRPESPGAGVSVSPTRGRRLLHLPPPRDDDSNSLRPSRDESEPRPSLTLRTAEVVSVARPRTRVLEMVESIERSRESSPEMSR</sequence>
<evidence type="ECO:0000313" key="1">
    <source>
        <dbReference type="EMBL" id="KAL0933283.1"/>
    </source>
</evidence>
<dbReference type="EMBL" id="VUJX02000008">
    <property type="protein sequence ID" value="KAL0933283.1"/>
    <property type="molecule type" value="Genomic_DNA"/>
</dbReference>